<dbReference type="SUPFAM" id="SSF56672">
    <property type="entry name" value="DNA/RNA polymerases"/>
    <property type="match status" value="1"/>
</dbReference>
<evidence type="ECO:0000313" key="1">
    <source>
        <dbReference type="EMBL" id="GFU11752.1"/>
    </source>
</evidence>
<comment type="caution">
    <text evidence="1">The sequence shown here is derived from an EMBL/GenBank/DDBJ whole genome shotgun (WGS) entry which is preliminary data.</text>
</comment>
<evidence type="ECO:0000313" key="2">
    <source>
        <dbReference type="Proteomes" id="UP000887013"/>
    </source>
</evidence>
<dbReference type="GO" id="GO:0071897">
    <property type="term" value="P:DNA biosynthetic process"/>
    <property type="evidence" value="ECO:0007669"/>
    <property type="project" value="UniProtKB-ARBA"/>
</dbReference>
<dbReference type="Proteomes" id="UP000887013">
    <property type="component" value="Unassembled WGS sequence"/>
</dbReference>
<name>A0A8X6Q826_NEPPI</name>
<dbReference type="AlphaFoldDB" id="A0A8X6Q826"/>
<keyword evidence="2" id="KW-1185">Reference proteome</keyword>
<organism evidence="1 2">
    <name type="scientific">Nephila pilipes</name>
    <name type="common">Giant wood spider</name>
    <name type="synonym">Nephila maculata</name>
    <dbReference type="NCBI Taxonomy" id="299642"/>
    <lineage>
        <taxon>Eukaryota</taxon>
        <taxon>Metazoa</taxon>
        <taxon>Ecdysozoa</taxon>
        <taxon>Arthropoda</taxon>
        <taxon>Chelicerata</taxon>
        <taxon>Arachnida</taxon>
        <taxon>Araneae</taxon>
        <taxon>Araneomorphae</taxon>
        <taxon>Entelegynae</taxon>
        <taxon>Araneoidea</taxon>
        <taxon>Nephilidae</taxon>
        <taxon>Nephila</taxon>
    </lineage>
</organism>
<dbReference type="InterPro" id="IPR043502">
    <property type="entry name" value="DNA/RNA_pol_sf"/>
</dbReference>
<proteinExistence type="predicted"/>
<dbReference type="PANTHER" id="PTHR24559">
    <property type="entry name" value="TRANSPOSON TY3-I GAG-POL POLYPROTEIN"/>
    <property type="match status" value="1"/>
</dbReference>
<dbReference type="Gene3D" id="3.10.10.10">
    <property type="entry name" value="HIV Type 1 Reverse Transcriptase, subunit A, domain 1"/>
    <property type="match status" value="1"/>
</dbReference>
<gene>
    <name evidence="1" type="primary">TY3B-I_618</name>
    <name evidence="1" type="ORF">NPIL_20501</name>
</gene>
<sequence>MSHIFDSQIKNELTRIISSYKPEKIKSTDVSMRIILKDDIPVYQPALRLPFVEEQKVNKHFEEWLEQGITRTDSSEYATSIVLVKRKNGDTRLCVDYRKLNCKLGIEEWNFQSQRQ</sequence>
<dbReference type="OrthoDB" id="6435366at2759"/>
<accession>A0A8X6Q826</accession>
<dbReference type="PANTHER" id="PTHR24559:SF444">
    <property type="entry name" value="REVERSE TRANSCRIPTASE DOMAIN-CONTAINING PROTEIN"/>
    <property type="match status" value="1"/>
</dbReference>
<dbReference type="InterPro" id="IPR053134">
    <property type="entry name" value="RNA-dir_DNA_polymerase"/>
</dbReference>
<protein>
    <submittedName>
        <fullName evidence="1">Transposon Ty3-I Gag-Pol polyprotein</fullName>
    </submittedName>
</protein>
<dbReference type="EMBL" id="BMAW01029396">
    <property type="protein sequence ID" value="GFU11752.1"/>
    <property type="molecule type" value="Genomic_DNA"/>
</dbReference>
<reference evidence="1" key="1">
    <citation type="submission" date="2020-08" db="EMBL/GenBank/DDBJ databases">
        <title>Multicomponent nature underlies the extraordinary mechanical properties of spider dragline silk.</title>
        <authorList>
            <person name="Kono N."/>
            <person name="Nakamura H."/>
            <person name="Mori M."/>
            <person name="Yoshida Y."/>
            <person name="Ohtoshi R."/>
            <person name="Malay A.D."/>
            <person name="Moran D.A.P."/>
            <person name="Tomita M."/>
            <person name="Numata K."/>
            <person name="Arakawa K."/>
        </authorList>
    </citation>
    <scope>NUCLEOTIDE SEQUENCE</scope>
</reference>